<evidence type="ECO:0000313" key="2">
    <source>
        <dbReference type="EMBL" id="CAB96699.1"/>
    </source>
</evidence>
<accession>Q9N896</accession>
<dbReference type="VEuPathDB" id="PlasmoDB:PVX_047690"/>
<gene>
    <name evidence="2" type="primary">vir10</name>
</gene>
<dbReference type="VEuPathDB" id="PlasmoDB:PVP01_0009240"/>
<reference evidence="2" key="1">
    <citation type="submission" date="2000-06" db="EMBL/GenBank/DDBJ databases">
        <authorList>
            <person name="Oliver K."/>
            <person name="Bowman S."/>
            <person name="Hall N."/>
            <person name="Quail M."/>
            <person name="Rajandream M.A."/>
            <person name="Harris D."/>
            <person name="del Portillo H.A."/>
            <person name="Lanzer M."/>
            <person name="Barrell B.G."/>
        </authorList>
    </citation>
    <scope>NUCLEOTIDE SEQUENCE</scope>
</reference>
<dbReference type="AlphaFoldDB" id="Q9N896"/>
<sequence>RKFHKINLNKLFSLFDTFPIYNFLSFNSEKMAIIENIFINKILNITFILKIFMFLLLAWIFTFFNDICYTSENMKCDHMLHGTYGIVMHRLLSKTELEFGLEQRDIKEEVSDKYESNELENDSEDTSIYRSLKRNSSNHMYSYRKNFKNTYAKKKGIKKLDCYCERKIFNNIDKIHKLAENANYDKKTFKNIIIKKYGYKIIFSCLFSLLGLIVPILVYEKVEIPKKIIKGEISKLIPDLNYGFFIIYCTIFILSILYIFTKAVKYEKLKAGKGKMNRKEYICFCKKVFNIN</sequence>
<feature type="transmembrane region" description="Helical" evidence="1">
    <location>
        <begin position="240"/>
        <end position="260"/>
    </location>
</feature>
<evidence type="ECO:0000256" key="1">
    <source>
        <dbReference type="SAM" id="Phobius"/>
    </source>
</evidence>
<organism evidence="2">
    <name type="scientific">Plasmodium vivax</name>
    <name type="common">malaria parasite P. vivax</name>
    <dbReference type="NCBI Taxonomy" id="5855"/>
    <lineage>
        <taxon>Eukaryota</taxon>
        <taxon>Sar</taxon>
        <taxon>Alveolata</taxon>
        <taxon>Apicomplexa</taxon>
        <taxon>Aconoidasida</taxon>
        <taxon>Haemosporida</taxon>
        <taxon>Plasmodiidae</taxon>
        <taxon>Plasmodium</taxon>
        <taxon>Plasmodium (Plasmodium)</taxon>
    </lineage>
</organism>
<dbReference type="Pfam" id="PF12420">
    <property type="entry name" value="DUF3671"/>
    <property type="match status" value="1"/>
</dbReference>
<keyword evidence="1" id="KW-1133">Transmembrane helix</keyword>
<dbReference type="EMBL" id="AL360354">
    <property type="protein sequence ID" value="CAB96699.1"/>
    <property type="molecule type" value="Genomic_DNA"/>
</dbReference>
<keyword evidence="1" id="KW-0812">Transmembrane</keyword>
<name>Q9N896_PLAVI</name>
<keyword evidence="1" id="KW-0472">Membrane</keyword>
<proteinExistence type="predicted"/>
<dbReference type="VEuPathDB" id="PlasmoDB:PVW1_100005200"/>
<protein>
    <submittedName>
        <fullName evidence="2">Vir10 protein</fullName>
    </submittedName>
</protein>
<feature type="transmembrane region" description="Helical" evidence="1">
    <location>
        <begin position="197"/>
        <end position="219"/>
    </location>
</feature>
<feature type="transmembrane region" description="Helical" evidence="1">
    <location>
        <begin position="42"/>
        <end position="64"/>
    </location>
</feature>
<dbReference type="VEuPathDB" id="PlasmoDB:PVPAM_040013600"/>
<dbReference type="InterPro" id="IPR022139">
    <property type="entry name" value="Fam-L/Fam-M-like_plasmodium"/>
</dbReference>
<feature type="non-terminal residue" evidence="2">
    <location>
        <position position="292"/>
    </location>
</feature>